<evidence type="ECO:0000313" key="3">
    <source>
        <dbReference type="Proteomes" id="UP001500403"/>
    </source>
</evidence>
<dbReference type="InterPro" id="IPR051908">
    <property type="entry name" value="Ribosomal_N-acetyltransferase"/>
</dbReference>
<evidence type="ECO:0000313" key="2">
    <source>
        <dbReference type="EMBL" id="GAA2964409.1"/>
    </source>
</evidence>
<dbReference type="InterPro" id="IPR016181">
    <property type="entry name" value="Acyl_CoA_acyltransferase"/>
</dbReference>
<name>A0ABP6K5H0_9ACTN</name>
<sequence length="190" mass="20739">MEPTTVTTERLLLRPFEPADTEAVFHACQDPGIQRWTSIPSPYEREHAEGFTGRIVPDGWRYGTAYTFAVLTRDGGELVAALSSVTRGEGTAEAGYWVAEPHRGRGYATEAVRALAHWAFTTADVERLEWRAEVGNDASRAVAEKAGFVIEGIQRSGIANKGVRRDGWVGALLPSDIGLPTGRPYLPART</sequence>
<dbReference type="SUPFAM" id="SSF55729">
    <property type="entry name" value="Acyl-CoA N-acyltransferases (Nat)"/>
    <property type="match status" value="1"/>
</dbReference>
<protein>
    <submittedName>
        <fullName evidence="2">GNAT family N-acetyltransferase</fullName>
    </submittedName>
</protein>
<keyword evidence="3" id="KW-1185">Reference proteome</keyword>
<accession>A0ABP6K5H0</accession>
<dbReference type="Proteomes" id="UP001500403">
    <property type="component" value="Unassembled WGS sequence"/>
</dbReference>
<dbReference type="Pfam" id="PF13302">
    <property type="entry name" value="Acetyltransf_3"/>
    <property type="match status" value="1"/>
</dbReference>
<organism evidence="2 3">
    <name type="scientific">Streptomyces enissocaesilis</name>
    <dbReference type="NCBI Taxonomy" id="332589"/>
    <lineage>
        <taxon>Bacteria</taxon>
        <taxon>Bacillati</taxon>
        <taxon>Actinomycetota</taxon>
        <taxon>Actinomycetes</taxon>
        <taxon>Kitasatosporales</taxon>
        <taxon>Streptomycetaceae</taxon>
        <taxon>Streptomyces</taxon>
        <taxon>Streptomyces rochei group</taxon>
    </lineage>
</organism>
<dbReference type="Gene3D" id="3.40.630.30">
    <property type="match status" value="1"/>
</dbReference>
<dbReference type="InterPro" id="IPR000182">
    <property type="entry name" value="GNAT_dom"/>
</dbReference>
<dbReference type="PANTHER" id="PTHR43441">
    <property type="entry name" value="RIBOSOMAL-PROTEIN-SERINE ACETYLTRANSFERASE"/>
    <property type="match status" value="1"/>
</dbReference>
<gene>
    <name evidence="2" type="ORF">GCM10010446_57550</name>
</gene>
<dbReference type="EMBL" id="BAAAUD010000055">
    <property type="protein sequence ID" value="GAA2964409.1"/>
    <property type="molecule type" value="Genomic_DNA"/>
</dbReference>
<feature type="domain" description="N-acetyltransferase" evidence="1">
    <location>
        <begin position="11"/>
        <end position="174"/>
    </location>
</feature>
<evidence type="ECO:0000259" key="1">
    <source>
        <dbReference type="PROSITE" id="PS51186"/>
    </source>
</evidence>
<comment type="caution">
    <text evidence="2">The sequence shown here is derived from an EMBL/GenBank/DDBJ whole genome shotgun (WGS) entry which is preliminary data.</text>
</comment>
<proteinExistence type="predicted"/>
<dbReference type="PANTHER" id="PTHR43441:SF10">
    <property type="entry name" value="ACETYLTRANSFERASE"/>
    <property type="match status" value="1"/>
</dbReference>
<dbReference type="CDD" id="cd04301">
    <property type="entry name" value="NAT_SF"/>
    <property type="match status" value="1"/>
</dbReference>
<dbReference type="RefSeq" id="WP_344498966.1">
    <property type="nucleotide sequence ID" value="NZ_BAAAUD010000055.1"/>
</dbReference>
<dbReference type="PROSITE" id="PS51186">
    <property type="entry name" value="GNAT"/>
    <property type="match status" value="1"/>
</dbReference>
<reference evidence="3" key="1">
    <citation type="journal article" date="2019" name="Int. J. Syst. Evol. Microbiol.">
        <title>The Global Catalogue of Microorganisms (GCM) 10K type strain sequencing project: providing services to taxonomists for standard genome sequencing and annotation.</title>
        <authorList>
            <consortium name="The Broad Institute Genomics Platform"/>
            <consortium name="The Broad Institute Genome Sequencing Center for Infectious Disease"/>
            <person name="Wu L."/>
            <person name="Ma J."/>
        </authorList>
    </citation>
    <scope>NUCLEOTIDE SEQUENCE [LARGE SCALE GENOMIC DNA]</scope>
    <source>
        <strain evidence="3">JCM 9088</strain>
    </source>
</reference>